<dbReference type="InterPro" id="IPR036397">
    <property type="entry name" value="RNaseH_sf"/>
</dbReference>
<dbReference type="OrthoDB" id="10051656at2759"/>
<dbReference type="Pfam" id="PF03184">
    <property type="entry name" value="DDE_1"/>
    <property type="match status" value="1"/>
</dbReference>
<organism evidence="2 3">
    <name type="scientific">Ramazzottius varieornatus</name>
    <name type="common">Water bear</name>
    <name type="synonym">Tardigrade</name>
    <dbReference type="NCBI Taxonomy" id="947166"/>
    <lineage>
        <taxon>Eukaryota</taxon>
        <taxon>Metazoa</taxon>
        <taxon>Ecdysozoa</taxon>
        <taxon>Tardigrada</taxon>
        <taxon>Eutardigrada</taxon>
        <taxon>Parachela</taxon>
        <taxon>Hypsibioidea</taxon>
        <taxon>Ramazzottiidae</taxon>
        <taxon>Ramazzottius</taxon>
    </lineage>
</organism>
<dbReference type="EMBL" id="BDGG01000002">
    <property type="protein sequence ID" value="GAU91857.1"/>
    <property type="molecule type" value="Genomic_DNA"/>
</dbReference>
<evidence type="ECO:0000313" key="2">
    <source>
        <dbReference type="EMBL" id="GAU91857.1"/>
    </source>
</evidence>
<name>A0A1D1UX61_RAMVA</name>
<gene>
    <name evidence="2" type="primary">RvY_04035-1</name>
    <name evidence="2" type="synonym">RvY_04035.1</name>
    <name evidence="2" type="ORF">RvY_04035</name>
</gene>
<proteinExistence type="predicted"/>
<evidence type="ECO:0000313" key="3">
    <source>
        <dbReference type="Proteomes" id="UP000186922"/>
    </source>
</evidence>
<comment type="caution">
    <text evidence="2">The sequence shown here is derived from an EMBL/GenBank/DDBJ whole genome shotgun (WGS) entry which is preliminary data.</text>
</comment>
<reference evidence="2 3" key="1">
    <citation type="journal article" date="2016" name="Nat. Commun.">
        <title>Extremotolerant tardigrade genome and improved radiotolerance of human cultured cells by tardigrade-unique protein.</title>
        <authorList>
            <person name="Hashimoto T."/>
            <person name="Horikawa D.D."/>
            <person name="Saito Y."/>
            <person name="Kuwahara H."/>
            <person name="Kozuka-Hata H."/>
            <person name="Shin-I T."/>
            <person name="Minakuchi Y."/>
            <person name="Ohishi K."/>
            <person name="Motoyama A."/>
            <person name="Aizu T."/>
            <person name="Enomoto A."/>
            <person name="Kondo K."/>
            <person name="Tanaka S."/>
            <person name="Hara Y."/>
            <person name="Koshikawa S."/>
            <person name="Sagara H."/>
            <person name="Miura T."/>
            <person name="Yokobori S."/>
            <person name="Miyagawa K."/>
            <person name="Suzuki Y."/>
            <person name="Kubo T."/>
            <person name="Oyama M."/>
            <person name="Kohara Y."/>
            <person name="Fujiyama A."/>
            <person name="Arakawa K."/>
            <person name="Katayama T."/>
            <person name="Toyoda A."/>
            <person name="Kunieda T."/>
        </authorList>
    </citation>
    <scope>NUCLEOTIDE SEQUENCE [LARGE SCALE GENOMIC DNA]</scope>
    <source>
        <strain evidence="2 3">YOKOZUNA-1</strain>
    </source>
</reference>
<dbReference type="Proteomes" id="UP000186922">
    <property type="component" value="Unassembled WGS sequence"/>
</dbReference>
<dbReference type="Gene3D" id="3.30.420.10">
    <property type="entry name" value="Ribonuclease H-like superfamily/Ribonuclease H"/>
    <property type="match status" value="1"/>
</dbReference>
<accession>A0A1D1UX61</accession>
<dbReference type="GO" id="GO:0003676">
    <property type="term" value="F:nucleic acid binding"/>
    <property type="evidence" value="ECO:0007669"/>
    <property type="project" value="InterPro"/>
</dbReference>
<sequence length="594" mass="68423">MDIRRWAVTANRTIGLVGFMASPDWVGKLKRYYGIVDRKITKFVTDKYIQEAPQVKKTAEECVALVRSRISNYGLDCMWNTDQSGFDYEMRPGRTLHLAGAKHVLAICQSENSMTHSYTVMMTIFPGTRKFLPQLWITLQEDKGVVGPIVARTMFKVDNLYVTASASGKMTEKLYLEWCEKILFSHVEDRCILLADSWRTYSDQEAVLEFKPEELEYEMITIPPKVTDDIQPLDRLFFRMYKDSFRKISSFIIVHSLPLQVHHRDVILKMHSLVYQQLQSLRFGDLVNQAWHLCGYTDESFDYVNPTEFSLNSVGLVIVTMKTATTGFCLSAAGAKLLSASITSTIKTSSETVAAILATARKVGSLKKIAREVTAMGYPASYGTVRRILRKDKDTTKGVQKKPKEIPPQNTRPQHIKSIEKKVFKDIDKPNPPSQRQMAKKYKQAQQRLNRGPNFLKYLKGEKWKFILTIDDFWVYPTYVNGQRKVYYKFRGRENCKEWKKNCQRKHPKGIMCCAGISFRGPTKMFIIPSGAKINADLYIQNVLKPLIEKEIPRLYGKEAHKVVLHQDNAPVHQARKTQEYLRQSKVKFIPKEH</sequence>
<feature type="domain" description="DDE-1" evidence="1">
    <location>
        <begin position="162"/>
        <end position="247"/>
    </location>
</feature>
<protein>
    <recommendedName>
        <fullName evidence="1">DDE-1 domain-containing protein</fullName>
    </recommendedName>
</protein>
<evidence type="ECO:0000259" key="1">
    <source>
        <dbReference type="Pfam" id="PF03184"/>
    </source>
</evidence>
<keyword evidence="3" id="KW-1185">Reference proteome</keyword>
<dbReference type="AlphaFoldDB" id="A0A1D1UX61"/>
<dbReference type="InterPro" id="IPR004875">
    <property type="entry name" value="DDE_SF_endonuclease_dom"/>
</dbReference>